<dbReference type="InterPro" id="IPR011856">
    <property type="entry name" value="tRNA_endonuc-like_dom_sf"/>
</dbReference>
<evidence type="ECO:0000313" key="4">
    <source>
        <dbReference type="Proteomes" id="UP000002384"/>
    </source>
</evidence>
<sequence>MVDSVIYHYPPELLNLLIDTIPLLCRSKKDVLTFFDGAGVNSQFTDDLDQVVNEEPKKINKYQIVRTVLTRLNEKGDLALEQRREIIKRVTQFESFSSCWPDDQLKAKGLVAEIRQIVNIKDSFTKMNLEREQEKRRYQEEYQKKQQEIEKYRNELLAIKKDLYSLFKQGEVNPWERGKQLEAILNRLFKLSEISIRESITVKGDEKEGIVEQIDGVIEIDGDLYLVEIKWWKEPLGVGDVSQHLVRIFNRGHARGIFISSSGYTDAAIKSCKESLTKTTVFLCDLQEIILILEKERNIKDFFIKKRDAAIIDKNPFFVSS</sequence>
<gene>
    <name evidence="3" type="ordered locus">PCC7424_3210</name>
</gene>
<dbReference type="GO" id="GO:0003677">
    <property type="term" value="F:DNA binding"/>
    <property type="evidence" value="ECO:0007669"/>
    <property type="project" value="InterPro"/>
</dbReference>
<evidence type="ECO:0000256" key="1">
    <source>
        <dbReference type="SAM" id="Coils"/>
    </source>
</evidence>
<dbReference type="RefSeq" id="WP_015955207.1">
    <property type="nucleotide sequence ID" value="NC_011729.1"/>
</dbReference>
<evidence type="ECO:0000259" key="2">
    <source>
        <dbReference type="Pfam" id="PF04471"/>
    </source>
</evidence>
<dbReference type="InterPro" id="IPR007560">
    <property type="entry name" value="Restrct_endonuc_IV_Mrr"/>
</dbReference>
<organism evidence="3 4">
    <name type="scientific">Gloeothece citriformis (strain PCC 7424)</name>
    <name type="common">Cyanothece sp. (strain PCC 7424)</name>
    <dbReference type="NCBI Taxonomy" id="65393"/>
    <lineage>
        <taxon>Bacteria</taxon>
        <taxon>Bacillati</taxon>
        <taxon>Cyanobacteriota</taxon>
        <taxon>Cyanophyceae</taxon>
        <taxon>Oscillatoriophycideae</taxon>
        <taxon>Chroococcales</taxon>
        <taxon>Aphanothecaceae</taxon>
        <taxon>Gloeothece</taxon>
        <taxon>Gloeothece citriformis</taxon>
    </lineage>
</organism>
<dbReference type="GO" id="GO:0009307">
    <property type="term" value="P:DNA restriction-modification system"/>
    <property type="evidence" value="ECO:0007669"/>
    <property type="project" value="InterPro"/>
</dbReference>
<dbReference type="Gene3D" id="3.40.1350.10">
    <property type="match status" value="1"/>
</dbReference>
<dbReference type="HOGENOM" id="CLU_076893_0_0_3"/>
<dbReference type="GO" id="GO:0004519">
    <property type="term" value="F:endonuclease activity"/>
    <property type="evidence" value="ECO:0007669"/>
    <property type="project" value="InterPro"/>
</dbReference>
<dbReference type="Pfam" id="PF04471">
    <property type="entry name" value="Mrr_cat"/>
    <property type="match status" value="1"/>
</dbReference>
<feature type="domain" description="Restriction endonuclease type IV Mrr" evidence="2">
    <location>
        <begin position="178"/>
        <end position="290"/>
    </location>
</feature>
<keyword evidence="4" id="KW-1185">Reference proteome</keyword>
<accession>B7KCQ9</accession>
<dbReference type="Proteomes" id="UP000002384">
    <property type="component" value="Chromosome"/>
</dbReference>
<keyword evidence="1" id="KW-0175">Coiled coil</keyword>
<dbReference type="EMBL" id="CP001291">
    <property type="protein sequence ID" value="ACK71610.1"/>
    <property type="molecule type" value="Genomic_DNA"/>
</dbReference>
<proteinExistence type="predicted"/>
<dbReference type="STRING" id="65393.PCC7424_3210"/>
<dbReference type="KEGG" id="cyc:PCC7424_3210"/>
<evidence type="ECO:0000313" key="3">
    <source>
        <dbReference type="EMBL" id="ACK71610.1"/>
    </source>
</evidence>
<dbReference type="InterPro" id="IPR011335">
    <property type="entry name" value="Restrct_endonuc-II-like"/>
</dbReference>
<dbReference type="eggNOG" id="COG1715">
    <property type="taxonomic scope" value="Bacteria"/>
</dbReference>
<protein>
    <recommendedName>
        <fullName evidence="2">Restriction endonuclease type IV Mrr domain-containing protein</fullName>
    </recommendedName>
</protein>
<dbReference type="AlphaFoldDB" id="B7KCQ9"/>
<name>B7KCQ9_GLOC7</name>
<dbReference type="SUPFAM" id="SSF52980">
    <property type="entry name" value="Restriction endonuclease-like"/>
    <property type="match status" value="1"/>
</dbReference>
<dbReference type="OrthoDB" id="5521926at2"/>
<feature type="coiled-coil region" evidence="1">
    <location>
        <begin position="128"/>
        <end position="162"/>
    </location>
</feature>
<reference evidence="4" key="1">
    <citation type="journal article" date="2011" name="MBio">
        <title>Novel metabolic attributes of the genus Cyanothece, comprising a group of unicellular nitrogen-fixing Cyanobacteria.</title>
        <authorList>
            <person name="Bandyopadhyay A."/>
            <person name="Elvitigala T."/>
            <person name="Welsh E."/>
            <person name="Stockel J."/>
            <person name="Liberton M."/>
            <person name="Min H."/>
            <person name="Sherman L.A."/>
            <person name="Pakrasi H.B."/>
        </authorList>
    </citation>
    <scope>NUCLEOTIDE SEQUENCE [LARGE SCALE GENOMIC DNA]</scope>
    <source>
        <strain evidence="4">PCC 7424</strain>
    </source>
</reference>